<dbReference type="InterPro" id="IPR058627">
    <property type="entry name" value="MdtA-like_C"/>
</dbReference>
<evidence type="ECO:0000256" key="4">
    <source>
        <dbReference type="SAM" id="Coils"/>
    </source>
</evidence>
<dbReference type="Gene3D" id="2.40.50.100">
    <property type="match status" value="1"/>
</dbReference>
<dbReference type="Proteomes" id="UP001328733">
    <property type="component" value="Unassembled WGS sequence"/>
</dbReference>
<dbReference type="AlphaFoldDB" id="A0AAW9QN54"/>
<evidence type="ECO:0000313" key="8">
    <source>
        <dbReference type="EMBL" id="MEG3436579.1"/>
    </source>
</evidence>
<dbReference type="EMBL" id="JBAFSM010000008">
    <property type="protein sequence ID" value="MEG3436579.1"/>
    <property type="molecule type" value="Genomic_DNA"/>
</dbReference>
<dbReference type="InterPro" id="IPR058625">
    <property type="entry name" value="MdtA-like_BSH"/>
</dbReference>
<accession>A0AAW9QN54</accession>
<feature type="domain" description="Multidrug resistance protein MdtA-like barrel-sandwich hybrid" evidence="5">
    <location>
        <begin position="62"/>
        <end position="238"/>
    </location>
</feature>
<dbReference type="PROSITE" id="PS51257">
    <property type="entry name" value="PROKAR_LIPOPROTEIN"/>
    <property type="match status" value="1"/>
</dbReference>
<keyword evidence="4" id="KW-0175">Coiled coil</keyword>
<dbReference type="Pfam" id="PF25917">
    <property type="entry name" value="BSH_RND"/>
    <property type="match status" value="1"/>
</dbReference>
<evidence type="ECO:0000256" key="3">
    <source>
        <dbReference type="ARBA" id="ARBA00022448"/>
    </source>
</evidence>
<gene>
    <name evidence="8" type="ORF">V0288_05555</name>
</gene>
<sequence length="404" mass="43410">MIPARLLPIILFATVSIGCTPTPKTESGPPKQRPTTVNVAAATAGTVGRALSYTGTTRPLQTVSVRSRVEGQLLNLTVDAGDRVTRGQELGRLDDTLLATAVRQQQAQLASLEAELGRARIEVNNAKIEVDRLELQYQQAKNDADRFSRLAAEGAIPLQQAETARTTAEVALKAVKSARSRIQVEEQVVAGILGRIAAQKSVIAQERQKQSYAVLISPLNGVVLERTSEPGNLISTGGEVLRIGDFSRVKVVVLVSELDLQRIREGRSINLTLDAFGDRTFTGRISRISPSATGTARQIPVEITLPNPDATIKGGLLARVTFAPDAPPTVIVPEDSIARDGEKTAIFVLSPASDRVEKRSVRVGEIIDGRAEILSGLERGERFVVNSSKPLKDGEKVRVSVLSK</sequence>
<keyword evidence="9" id="KW-1185">Reference proteome</keyword>
<dbReference type="Gene3D" id="2.40.420.20">
    <property type="match status" value="1"/>
</dbReference>
<comment type="caution">
    <text evidence="8">The sequence shown here is derived from an EMBL/GenBank/DDBJ whole genome shotgun (WGS) entry which is preliminary data.</text>
</comment>
<dbReference type="NCBIfam" id="TIGR01730">
    <property type="entry name" value="RND_mfp"/>
    <property type="match status" value="1"/>
</dbReference>
<proteinExistence type="inferred from homology"/>
<keyword evidence="3" id="KW-0813">Transport</keyword>
<evidence type="ECO:0000259" key="6">
    <source>
        <dbReference type="Pfam" id="PF25954"/>
    </source>
</evidence>
<organism evidence="8 9">
    <name type="scientific">Pannus brasiliensis CCIBt3594</name>
    <dbReference type="NCBI Taxonomy" id="1427578"/>
    <lineage>
        <taxon>Bacteria</taxon>
        <taxon>Bacillati</taxon>
        <taxon>Cyanobacteriota</taxon>
        <taxon>Cyanophyceae</taxon>
        <taxon>Oscillatoriophycideae</taxon>
        <taxon>Chroococcales</taxon>
        <taxon>Microcystaceae</taxon>
        <taxon>Pannus</taxon>
    </lineage>
</organism>
<dbReference type="FunFam" id="2.40.30.170:FF:000010">
    <property type="entry name" value="Efflux RND transporter periplasmic adaptor subunit"/>
    <property type="match status" value="1"/>
</dbReference>
<dbReference type="InterPro" id="IPR006143">
    <property type="entry name" value="RND_pump_MFP"/>
</dbReference>
<evidence type="ECO:0000313" key="9">
    <source>
        <dbReference type="Proteomes" id="UP001328733"/>
    </source>
</evidence>
<reference evidence="8 9" key="1">
    <citation type="submission" date="2024-01" db="EMBL/GenBank/DDBJ databases">
        <title>Genomic insights into the taxonomy and metabolism of the cyanobacterium Pannus brasiliensis CCIBt3594.</title>
        <authorList>
            <person name="Machado M."/>
            <person name="Botero N.B."/>
            <person name="Andreote A.P.D."/>
            <person name="Feitosa A.M.T."/>
            <person name="Popin R."/>
            <person name="Sivonen K."/>
            <person name="Fiore M.F."/>
        </authorList>
    </citation>
    <scope>NUCLEOTIDE SEQUENCE [LARGE SCALE GENOMIC DNA]</scope>
    <source>
        <strain evidence="8 9">CCIBt3594</strain>
    </source>
</reference>
<dbReference type="Pfam" id="PF25967">
    <property type="entry name" value="RND-MFP_C"/>
    <property type="match status" value="1"/>
</dbReference>
<dbReference type="Gene3D" id="2.40.30.170">
    <property type="match status" value="1"/>
</dbReference>
<comment type="similarity">
    <text evidence="2">Belongs to the membrane fusion protein (MFP) (TC 8.A.1) family.</text>
</comment>
<feature type="domain" description="Multidrug resistance protein MdtA-like C-terminal permuted SH3" evidence="7">
    <location>
        <begin position="330"/>
        <end position="386"/>
    </location>
</feature>
<dbReference type="RefSeq" id="WP_332864038.1">
    <property type="nucleotide sequence ID" value="NZ_JBAFSM010000008.1"/>
</dbReference>
<dbReference type="PANTHER" id="PTHR30469">
    <property type="entry name" value="MULTIDRUG RESISTANCE PROTEIN MDTA"/>
    <property type="match status" value="1"/>
</dbReference>
<evidence type="ECO:0000259" key="7">
    <source>
        <dbReference type="Pfam" id="PF25967"/>
    </source>
</evidence>
<dbReference type="GO" id="GO:1990281">
    <property type="term" value="C:efflux pump complex"/>
    <property type="evidence" value="ECO:0007669"/>
    <property type="project" value="TreeGrafter"/>
</dbReference>
<name>A0AAW9QN54_9CHRO</name>
<dbReference type="InterPro" id="IPR058792">
    <property type="entry name" value="Beta-barrel_RND_2"/>
</dbReference>
<protein>
    <submittedName>
        <fullName evidence="8">Efflux RND transporter periplasmic adaptor subunit</fullName>
    </submittedName>
</protein>
<dbReference type="PANTHER" id="PTHR30469:SF15">
    <property type="entry name" value="HLYD FAMILY OF SECRETION PROTEINS"/>
    <property type="match status" value="1"/>
</dbReference>
<dbReference type="SUPFAM" id="SSF111369">
    <property type="entry name" value="HlyD-like secretion proteins"/>
    <property type="match status" value="1"/>
</dbReference>
<evidence type="ECO:0000256" key="1">
    <source>
        <dbReference type="ARBA" id="ARBA00004196"/>
    </source>
</evidence>
<evidence type="ECO:0000256" key="2">
    <source>
        <dbReference type="ARBA" id="ARBA00009477"/>
    </source>
</evidence>
<dbReference type="Pfam" id="PF25954">
    <property type="entry name" value="Beta-barrel_RND_2"/>
    <property type="match status" value="1"/>
</dbReference>
<feature type="coiled-coil region" evidence="4">
    <location>
        <begin position="102"/>
        <end position="150"/>
    </location>
</feature>
<dbReference type="GO" id="GO:0015562">
    <property type="term" value="F:efflux transmembrane transporter activity"/>
    <property type="evidence" value="ECO:0007669"/>
    <property type="project" value="TreeGrafter"/>
</dbReference>
<comment type="subcellular location">
    <subcellularLocation>
        <location evidence="1">Cell envelope</location>
    </subcellularLocation>
</comment>
<feature type="domain" description="CusB-like beta-barrel" evidence="6">
    <location>
        <begin position="251"/>
        <end position="324"/>
    </location>
</feature>
<evidence type="ECO:0000259" key="5">
    <source>
        <dbReference type="Pfam" id="PF25917"/>
    </source>
</evidence>